<keyword evidence="3" id="KW-0813">Transport</keyword>
<dbReference type="EMBL" id="QEKO01000001">
    <property type="protein sequence ID" value="PVY68011.1"/>
    <property type="molecule type" value="Genomic_DNA"/>
</dbReference>
<dbReference type="GO" id="GO:0005524">
    <property type="term" value="F:ATP binding"/>
    <property type="evidence" value="ECO:0007669"/>
    <property type="project" value="UniProtKB-KW"/>
</dbReference>
<dbReference type="PANTHER" id="PTHR42788">
    <property type="entry name" value="TAURINE IMPORT ATP-BINDING PROTEIN-RELATED"/>
    <property type="match status" value="1"/>
</dbReference>
<evidence type="ECO:0000256" key="6">
    <source>
        <dbReference type="ARBA" id="ARBA00022840"/>
    </source>
</evidence>
<evidence type="ECO:0000256" key="3">
    <source>
        <dbReference type="ARBA" id="ARBA00022448"/>
    </source>
</evidence>
<evidence type="ECO:0000256" key="7">
    <source>
        <dbReference type="ARBA" id="ARBA00023136"/>
    </source>
</evidence>
<dbReference type="SMART" id="SM00382">
    <property type="entry name" value="AAA"/>
    <property type="match status" value="1"/>
</dbReference>
<evidence type="ECO:0000256" key="4">
    <source>
        <dbReference type="ARBA" id="ARBA00022475"/>
    </source>
</evidence>
<evidence type="ECO:0000256" key="5">
    <source>
        <dbReference type="ARBA" id="ARBA00022741"/>
    </source>
</evidence>
<reference evidence="9 10" key="1">
    <citation type="submission" date="2018-04" db="EMBL/GenBank/DDBJ databases">
        <title>Genomic Encyclopedia of Type Strains, Phase IV (KMG-IV): sequencing the most valuable type-strain genomes for metagenomic binning, comparative biology and taxonomic classification.</title>
        <authorList>
            <person name="Goeker M."/>
        </authorList>
    </citation>
    <scope>NUCLEOTIDE SEQUENCE [LARGE SCALE GENOMIC DNA]</scope>
    <source>
        <strain evidence="9 10">DSM 10065</strain>
    </source>
</reference>
<evidence type="ECO:0000256" key="1">
    <source>
        <dbReference type="ARBA" id="ARBA00004202"/>
    </source>
</evidence>
<dbReference type="AlphaFoldDB" id="A0A2U1CQC2"/>
<keyword evidence="7" id="KW-0472">Membrane</keyword>
<dbReference type="PROSITE" id="PS00211">
    <property type="entry name" value="ABC_TRANSPORTER_1"/>
    <property type="match status" value="1"/>
</dbReference>
<keyword evidence="5" id="KW-0547">Nucleotide-binding</keyword>
<comment type="caution">
    <text evidence="9">The sequence shown here is derived from an EMBL/GenBank/DDBJ whole genome shotgun (WGS) entry which is preliminary data.</text>
</comment>
<dbReference type="Pfam" id="PF00005">
    <property type="entry name" value="ABC_tran"/>
    <property type="match status" value="1"/>
</dbReference>
<dbReference type="InterPro" id="IPR017871">
    <property type="entry name" value="ABC_transporter-like_CS"/>
</dbReference>
<dbReference type="OrthoDB" id="9776369at2"/>
<dbReference type="PANTHER" id="PTHR42788:SF7">
    <property type="entry name" value="NITRATE ABC TRANSPORTER ATP-BINDING PROTEIN"/>
    <property type="match status" value="1"/>
</dbReference>
<dbReference type="SUPFAM" id="SSF52540">
    <property type="entry name" value="P-loop containing nucleoside triphosphate hydrolases"/>
    <property type="match status" value="1"/>
</dbReference>
<dbReference type="Gene3D" id="3.40.50.300">
    <property type="entry name" value="P-loop containing nucleotide triphosphate hydrolases"/>
    <property type="match status" value="1"/>
</dbReference>
<comment type="subcellular location">
    <subcellularLocation>
        <location evidence="1">Cell membrane</location>
        <topology evidence="1">Peripheral membrane protein</topology>
    </subcellularLocation>
</comment>
<dbReference type="PROSITE" id="PS50893">
    <property type="entry name" value="ABC_TRANSPORTER_2"/>
    <property type="match status" value="1"/>
</dbReference>
<dbReference type="GO" id="GO:0016887">
    <property type="term" value="F:ATP hydrolysis activity"/>
    <property type="evidence" value="ECO:0007669"/>
    <property type="project" value="InterPro"/>
</dbReference>
<protein>
    <submittedName>
        <fullName evidence="9">Putative ABC transport system ATP-binding protein</fullName>
    </submittedName>
</protein>
<dbReference type="InterPro" id="IPR003593">
    <property type="entry name" value="AAA+_ATPase"/>
</dbReference>
<keyword evidence="4" id="KW-1003">Cell membrane</keyword>
<keyword evidence="6 9" id="KW-0067">ATP-binding</keyword>
<dbReference type="Proteomes" id="UP000246145">
    <property type="component" value="Unassembled WGS sequence"/>
</dbReference>
<organism evidence="9 10">
    <name type="scientific">Pusillimonas noertemannii</name>
    <dbReference type="NCBI Taxonomy" id="305977"/>
    <lineage>
        <taxon>Bacteria</taxon>
        <taxon>Pseudomonadati</taxon>
        <taxon>Pseudomonadota</taxon>
        <taxon>Betaproteobacteria</taxon>
        <taxon>Burkholderiales</taxon>
        <taxon>Alcaligenaceae</taxon>
        <taxon>Pusillimonas</taxon>
    </lineage>
</organism>
<evidence type="ECO:0000256" key="2">
    <source>
        <dbReference type="ARBA" id="ARBA00005417"/>
    </source>
</evidence>
<sequence length="265" mass="28411">MTAMAQAMIRLEDLSKTFNAGTPDAKLATREVSLQVQAGEFVAIIGGNGAGKSTLLNLIGGAIAPDEGRVEIAGIDVTGQPEHVRARQAARVFQDPMIGTAPMLTVEENLVLAELRARGRGWRAALTSSRRTRFRAELAELGLGLEDRLTARAGLLSGGQRQALALVMATLEAPDVLLLDEHTAALDPRTSATVMQATQRLVSARRLTTMMVTHNMEHALQYGTRIVMMADGGVRADLSSEDKAGLGVADLVKRFHISDDRMMLS</sequence>
<evidence type="ECO:0000313" key="10">
    <source>
        <dbReference type="Proteomes" id="UP000246145"/>
    </source>
</evidence>
<evidence type="ECO:0000313" key="9">
    <source>
        <dbReference type="EMBL" id="PVY68011.1"/>
    </source>
</evidence>
<accession>A0A2U1CQC2</accession>
<gene>
    <name evidence="9" type="ORF">C7440_0397</name>
</gene>
<dbReference type="InterPro" id="IPR003439">
    <property type="entry name" value="ABC_transporter-like_ATP-bd"/>
</dbReference>
<dbReference type="GO" id="GO:0005886">
    <property type="term" value="C:plasma membrane"/>
    <property type="evidence" value="ECO:0007669"/>
    <property type="project" value="UniProtKB-SubCell"/>
</dbReference>
<proteinExistence type="inferred from homology"/>
<dbReference type="InterPro" id="IPR050166">
    <property type="entry name" value="ABC_transporter_ATP-bind"/>
</dbReference>
<keyword evidence="10" id="KW-1185">Reference proteome</keyword>
<dbReference type="STRING" id="1231391.GCA_000308195_01801"/>
<comment type="similarity">
    <text evidence="2">Belongs to the ABC transporter superfamily.</text>
</comment>
<evidence type="ECO:0000259" key="8">
    <source>
        <dbReference type="PROSITE" id="PS50893"/>
    </source>
</evidence>
<dbReference type="InterPro" id="IPR027417">
    <property type="entry name" value="P-loop_NTPase"/>
</dbReference>
<feature type="domain" description="ABC transporter" evidence="8">
    <location>
        <begin position="9"/>
        <end position="256"/>
    </location>
</feature>
<name>A0A2U1CQC2_9BURK</name>